<dbReference type="AlphaFoldDB" id="A0A6S7FKR2"/>
<accession>A0A6S7FKR2</accession>
<name>A0A6S7FKR2_PARCT</name>
<sequence>MKSETEYKRARVSSVRHLALQLQERNSLKTRTMKTFALLCFLLLASACVFVARAEEETAVEEPKTEDQPEVAADEEQPEEEATESDEEEKEADEESEDEENDEENTDVAEDEEKESDSYYPVHKCSIHLKCRPVCRKKVCSRRRCKRVKCGSRKICRKIIKIRVVKVQYKIDSYDGYGYGPKYGYKIKKIPHKVIICHRIPKYCTRCHTIRYVCGKICHKVCHKVKKCYKSYY</sequence>
<evidence type="ECO:0000313" key="2">
    <source>
        <dbReference type="EMBL" id="CAB3979968.1"/>
    </source>
</evidence>
<protein>
    <submittedName>
        <fullName evidence="2">Uncharacterized protein</fullName>
    </submittedName>
</protein>
<organism evidence="2 3">
    <name type="scientific">Paramuricea clavata</name>
    <name type="common">Red gorgonian</name>
    <name type="synonym">Violescent sea-whip</name>
    <dbReference type="NCBI Taxonomy" id="317549"/>
    <lineage>
        <taxon>Eukaryota</taxon>
        <taxon>Metazoa</taxon>
        <taxon>Cnidaria</taxon>
        <taxon>Anthozoa</taxon>
        <taxon>Octocorallia</taxon>
        <taxon>Malacalcyonacea</taxon>
        <taxon>Plexauridae</taxon>
        <taxon>Paramuricea</taxon>
    </lineage>
</organism>
<feature type="compositionally biased region" description="Basic and acidic residues" evidence="1">
    <location>
        <begin position="58"/>
        <end position="67"/>
    </location>
</feature>
<feature type="region of interest" description="Disordered" evidence="1">
    <location>
        <begin position="58"/>
        <end position="117"/>
    </location>
</feature>
<gene>
    <name evidence="2" type="ORF">PACLA_8A081330</name>
</gene>
<feature type="compositionally biased region" description="Acidic residues" evidence="1">
    <location>
        <begin position="68"/>
        <end position="115"/>
    </location>
</feature>
<proteinExistence type="predicted"/>
<reference evidence="2" key="1">
    <citation type="submission" date="2020-04" db="EMBL/GenBank/DDBJ databases">
        <authorList>
            <person name="Alioto T."/>
            <person name="Alioto T."/>
            <person name="Gomez Garrido J."/>
        </authorList>
    </citation>
    <scope>NUCLEOTIDE SEQUENCE</scope>
    <source>
        <strain evidence="2">A484AB</strain>
    </source>
</reference>
<evidence type="ECO:0000313" key="3">
    <source>
        <dbReference type="Proteomes" id="UP001152795"/>
    </source>
</evidence>
<dbReference type="Proteomes" id="UP001152795">
    <property type="component" value="Unassembled WGS sequence"/>
</dbReference>
<evidence type="ECO:0000256" key="1">
    <source>
        <dbReference type="SAM" id="MobiDB-lite"/>
    </source>
</evidence>
<dbReference type="EMBL" id="CACRXK020000245">
    <property type="protein sequence ID" value="CAB3979968.1"/>
    <property type="molecule type" value="Genomic_DNA"/>
</dbReference>
<keyword evidence="3" id="KW-1185">Reference proteome</keyword>
<comment type="caution">
    <text evidence="2">The sequence shown here is derived from an EMBL/GenBank/DDBJ whole genome shotgun (WGS) entry which is preliminary data.</text>
</comment>